<accession>A0ABV6USW9</accession>
<name>A0ABV6USW9_9ACTN</name>
<evidence type="ECO:0000313" key="3">
    <source>
        <dbReference type="EMBL" id="MFC1404533.1"/>
    </source>
</evidence>
<organism evidence="3 4">
    <name type="scientific">Streptacidiphilus cavernicola</name>
    <dbReference type="NCBI Taxonomy" id="3342716"/>
    <lineage>
        <taxon>Bacteria</taxon>
        <taxon>Bacillati</taxon>
        <taxon>Actinomycetota</taxon>
        <taxon>Actinomycetes</taxon>
        <taxon>Kitasatosporales</taxon>
        <taxon>Streptomycetaceae</taxon>
        <taxon>Streptacidiphilus</taxon>
    </lineage>
</organism>
<dbReference type="PANTHER" id="PTHR35201">
    <property type="entry name" value="TERPENE SYNTHASE"/>
    <property type="match status" value="1"/>
</dbReference>
<gene>
    <name evidence="3" type="ORF">ACEZDJ_24860</name>
</gene>
<dbReference type="EMBL" id="JBHEZZ010000015">
    <property type="protein sequence ID" value="MFC1404533.1"/>
    <property type="molecule type" value="Genomic_DNA"/>
</dbReference>
<dbReference type="SFLD" id="SFLDS00005">
    <property type="entry name" value="Isoprenoid_Synthase_Type_I"/>
    <property type="match status" value="1"/>
</dbReference>
<comment type="similarity">
    <text evidence="2">Belongs to the terpene synthase family.</text>
</comment>
<comment type="caution">
    <text evidence="3">The sequence shown here is derived from an EMBL/GenBank/DDBJ whole genome shotgun (WGS) entry which is preliminary data.</text>
</comment>
<evidence type="ECO:0000256" key="2">
    <source>
        <dbReference type="RuleBase" id="RU366034"/>
    </source>
</evidence>
<dbReference type="Proteomes" id="UP001592528">
    <property type="component" value="Unassembled WGS sequence"/>
</dbReference>
<dbReference type="SFLD" id="SFLDG01020">
    <property type="entry name" value="Terpene_Cyclase_Like_2"/>
    <property type="match status" value="1"/>
</dbReference>
<comment type="cofactor">
    <cofactor evidence="2">
        <name>Mg(2+)</name>
        <dbReference type="ChEBI" id="CHEBI:18420"/>
    </cofactor>
</comment>
<keyword evidence="2" id="KW-0460">Magnesium</keyword>
<dbReference type="PANTHER" id="PTHR35201:SF4">
    <property type="entry name" value="BETA-PINACENE SYNTHASE-RELATED"/>
    <property type="match status" value="1"/>
</dbReference>
<keyword evidence="2" id="KW-0479">Metal-binding</keyword>
<dbReference type="EC" id="4.2.3.-" evidence="2"/>
<dbReference type="InterPro" id="IPR008949">
    <property type="entry name" value="Isoprenoid_synthase_dom_sf"/>
</dbReference>
<dbReference type="SUPFAM" id="SSF48576">
    <property type="entry name" value="Terpenoid synthases"/>
    <property type="match status" value="1"/>
</dbReference>
<keyword evidence="4" id="KW-1185">Reference proteome</keyword>
<proteinExistence type="inferred from homology"/>
<reference evidence="3 4" key="1">
    <citation type="submission" date="2024-09" db="EMBL/GenBank/DDBJ databases">
        <authorList>
            <person name="Lee S.D."/>
        </authorList>
    </citation>
    <scope>NUCLEOTIDE SEQUENCE [LARGE SCALE GENOMIC DNA]</scope>
    <source>
        <strain evidence="3 4">N1-5</strain>
    </source>
</reference>
<dbReference type="Gene3D" id="1.10.600.10">
    <property type="entry name" value="Farnesyl Diphosphate Synthase"/>
    <property type="match status" value="1"/>
</dbReference>
<sequence>MDLQLPFPERTNPRRGTAAQRNLEWLRAHDMLRGPEAAALYERWNIAGLAAASFPDLELDDLCLAVDQCAFYFLFDDQFDSDLGLDPAEVARVCAPLIELARTGPGEQPATEIPDTPVNSAFADLWRRGCQGMSPRWRARASYHWEWYFAAHPNEALGRTLAAEAERDGGAAAIPTRDAYMLLRRGASGVETVLDMIERFHREVPAIAYHSPELRQMRLLAGDAPAINNDVWSYDKEAPRGDVYNLVVILQHERQCGLQEAQAAVQAQAQWMVDEWVRLSEELPRVCRRLGLDRSERQAVEEYRDGMAGWMRGYFDWERSTVRYRAEGRMPVDRPNFVERLLSRRW</sequence>
<keyword evidence="1 2" id="KW-0456">Lyase</keyword>
<evidence type="ECO:0000256" key="1">
    <source>
        <dbReference type="ARBA" id="ARBA00023239"/>
    </source>
</evidence>
<dbReference type="Pfam" id="PF19086">
    <property type="entry name" value="Terpene_syn_C_2"/>
    <property type="match status" value="1"/>
</dbReference>
<protein>
    <recommendedName>
        <fullName evidence="2">Terpene synthase</fullName>
        <ecNumber evidence="2">4.2.3.-</ecNumber>
    </recommendedName>
</protein>
<evidence type="ECO:0000313" key="4">
    <source>
        <dbReference type="Proteomes" id="UP001592528"/>
    </source>
</evidence>
<dbReference type="InterPro" id="IPR034686">
    <property type="entry name" value="Terpene_cyclase-like_2"/>
</dbReference>
<dbReference type="RefSeq" id="WP_030254002.1">
    <property type="nucleotide sequence ID" value="NZ_JBHEZZ010000015.1"/>
</dbReference>